<comment type="caution">
    <text evidence="10">The sequence shown here is derived from an EMBL/GenBank/DDBJ whole genome shotgun (WGS) entry which is preliminary data.</text>
</comment>
<dbReference type="SMART" id="SM00382">
    <property type="entry name" value="AAA"/>
    <property type="match status" value="2"/>
</dbReference>
<keyword evidence="7" id="KW-0472">Membrane</keyword>
<evidence type="ECO:0000256" key="8">
    <source>
        <dbReference type="SAM" id="MobiDB-lite"/>
    </source>
</evidence>
<dbReference type="NCBIfam" id="NF008453">
    <property type="entry name" value="PRK11308.1"/>
    <property type="match status" value="2"/>
</dbReference>
<evidence type="ECO:0000256" key="1">
    <source>
        <dbReference type="ARBA" id="ARBA00004202"/>
    </source>
</evidence>
<dbReference type="InterPro" id="IPR003439">
    <property type="entry name" value="ABC_transporter-like_ATP-bd"/>
</dbReference>
<gene>
    <name evidence="10" type="ORF">ACFSJ0_20475</name>
</gene>
<organism evidence="10 11">
    <name type="scientific">Nonomuraea guangzhouensis</name>
    <dbReference type="NCBI Taxonomy" id="1291555"/>
    <lineage>
        <taxon>Bacteria</taxon>
        <taxon>Bacillati</taxon>
        <taxon>Actinomycetota</taxon>
        <taxon>Actinomycetes</taxon>
        <taxon>Streptosporangiales</taxon>
        <taxon>Streptosporangiaceae</taxon>
        <taxon>Nonomuraea</taxon>
    </lineage>
</organism>
<sequence>MSQSVLQVRDLVTRFDSERGQVRAVNGVSFDVRAGETLAIVGESGSGKSVTAMSLLRMVRPPGRIESGEIRFQGRDLLTLDEKEMREVRGGGISMIFQDPMSSLNPVMKIRTQLVEAMLSHGKFTGSQARGRAADLMGRVGIPDADARLADYPHAFSGGMRQRVMIAMALANDPEVVIADEPTTALDVTIQAQILDLLAELNRDLGTAIVLITHNLGVVARSCRRVAVMYGGHIVEEAPVDELFTAPRHPYTRALLAATPRLAASRRLPLVPIEGRPPDLVAPIPGCPYAPRCDVAEERCHEEHPPTYSDERAGRDWRCWVAGPDGGLPPAAEPDAPASREHPAGPETPLLEVDALVKTFPVKRRTSPLRRTTRYVSAVDGVSLSIAPGETVGLVGESGCGKSSVAKALLGIHPATSGTIRFDGRDVGVLRGADLAWYRSQTQLVFQDPMSSLNPRLTVGDAVREPLLVHGLAKGERARHRVAELLELVGLDPAVAARYPHEFSGGQRQRIVIARALAVDPRLLVCDEAVSALDVSLQAQIINLLQDLQRRLGLSYLFIGHDLATVRYISHRIMVMYLGQIVESGPSEEITANPQHPYTASLLSAVPEPDPARERQRERIVLGGDVPSPIDPPPACRFHSRCPIGPLTNPGRTVCATERPPLREVAPGQYAACHFPGELRRSGLDSAAR</sequence>
<dbReference type="Pfam" id="PF08352">
    <property type="entry name" value="oligo_HPY"/>
    <property type="match status" value="2"/>
</dbReference>
<dbReference type="RefSeq" id="WP_219531731.1">
    <property type="nucleotide sequence ID" value="NZ_JAHKRM010000012.1"/>
</dbReference>
<feature type="domain" description="ABC transporter" evidence="9">
    <location>
        <begin position="6"/>
        <end position="256"/>
    </location>
</feature>
<accession>A0ABW4GAW0</accession>
<feature type="domain" description="ABC transporter" evidence="9">
    <location>
        <begin position="364"/>
        <end position="603"/>
    </location>
</feature>
<dbReference type="PANTHER" id="PTHR43297:SF2">
    <property type="entry name" value="DIPEPTIDE TRANSPORT ATP-BINDING PROTEIN DPPD"/>
    <property type="match status" value="1"/>
</dbReference>
<dbReference type="Proteomes" id="UP001597097">
    <property type="component" value="Unassembled WGS sequence"/>
</dbReference>
<name>A0ABW4GAW0_9ACTN</name>
<dbReference type="InterPro" id="IPR017871">
    <property type="entry name" value="ABC_transporter-like_CS"/>
</dbReference>
<dbReference type="NCBIfam" id="NF007739">
    <property type="entry name" value="PRK10419.1"/>
    <property type="match status" value="2"/>
</dbReference>
<keyword evidence="6 10" id="KW-0067">ATP-binding</keyword>
<keyword evidence="3" id="KW-0813">Transport</keyword>
<dbReference type="InterPro" id="IPR050388">
    <property type="entry name" value="ABC_Ni/Peptide_Import"/>
</dbReference>
<comment type="similarity">
    <text evidence="2">Belongs to the ABC transporter superfamily.</text>
</comment>
<dbReference type="GO" id="GO:0005524">
    <property type="term" value="F:ATP binding"/>
    <property type="evidence" value="ECO:0007669"/>
    <property type="project" value="UniProtKB-KW"/>
</dbReference>
<dbReference type="Pfam" id="PF00005">
    <property type="entry name" value="ABC_tran"/>
    <property type="match status" value="2"/>
</dbReference>
<evidence type="ECO:0000256" key="4">
    <source>
        <dbReference type="ARBA" id="ARBA00022475"/>
    </source>
</evidence>
<dbReference type="PANTHER" id="PTHR43297">
    <property type="entry name" value="OLIGOPEPTIDE TRANSPORT ATP-BINDING PROTEIN APPD"/>
    <property type="match status" value="1"/>
</dbReference>
<dbReference type="CDD" id="cd03257">
    <property type="entry name" value="ABC_NikE_OppD_transporters"/>
    <property type="match status" value="2"/>
</dbReference>
<comment type="subcellular location">
    <subcellularLocation>
        <location evidence="1">Cell membrane</location>
        <topology evidence="1">Peripheral membrane protein</topology>
    </subcellularLocation>
</comment>
<evidence type="ECO:0000259" key="9">
    <source>
        <dbReference type="PROSITE" id="PS50893"/>
    </source>
</evidence>
<dbReference type="InterPro" id="IPR013563">
    <property type="entry name" value="Oligopep_ABC_C"/>
</dbReference>
<dbReference type="EMBL" id="JBHUCM010000017">
    <property type="protein sequence ID" value="MFD1539443.1"/>
    <property type="molecule type" value="Genomic_DNA"/>
</dbReference>
<dbReference type="InterPro" id="IPR003593">
    <property type="entry name" value="AAA+_ATPase"/>
</dbReference>
<evidence type="ECO:0000256" key="5">
    <source>
        <dbReference type="ARBA" id="ARBA00022741"/>
    </source>
</evidence>
<protein>
    <submittedName>
        <fullName evidence="10">Dipeptide ABC transporter ATP-binding protein</fullName>
    </submittedName>
</protein>
<dbReference type="PROSITE" id="PS00211">
    <property type="entry name" value="ABC_TRANSPORTER_1"/>
    <property type="match status" value="2"/>
</dbReference>
<keyword evidence="11" id="KW-1185">Reference proteome</keyword>
<evidence type="ECO:0000313" key="10">
    <source>
        <dbReference type="EMBL" id="MFD1539443.1"/>
    </source>
</evidence>
<keyword evidence="4" id="KW-1003">Cell membrane</keyword>
<evidence type="ECO:0000313" key="11">
    <source>
        <dbReference type="Proteomes" id="UP001597097"/>
    </source>
</evidence>
<evidence type="ECO:0000256" key="3">
    <source>
        <dbReference type="ARBA" id="ARBA00022448"/>
    </source>
</evidence>
<dbReference type="PROSITE" id="PS50893">
    <property type="entry name" value="ABC_TRANSPORTER_2"/>
    <property type="match status" value="2"/>
</dbReference>
<keyword evidence="5" id="KW-0547">Nucleotide-binding</keyword>
<proteinExistence type="inferred from homology"/>
<dbReference type="NCBIfam" id="TIGR01727">
    <property type="entry name" value="oligo_HPY"/>
    <property type="match status" value="2"/>
</dbReference>
<evidence type="ECO:0000256" key="7">
    <source>
        <dbReference type="ARBA" id="ARBA00023136"/>
    </source>
</evidence>
<evidence type="ECO:0000256" key="2">
    <source>
        <dbReference type="ARBA" id="ARBA00005417"/>
    </source>
</evidence>
<feature type="region of interest" description="Disordered" evidence="8">
    <location>
        <begin position="324"/>
        <end position="347"/>
    </location>
</feature>
<evidence type="ECO:0000256" key="6">
    <source>
        <dbReference type="ARBA" id="ARBA00022840"/>
    </source>
</evidence>
<reference evidence="11" key="1">
    <citation type="journal article" date="2019" name="Int. J. Syst. Evol. Microbiol.">
        <title>The Global Catalogue of Microorganisms (GCM) 10K type strain sequencing project: providing services to taxonomists for standard genome sequencing and annotation.</title>
        <authorList>
            <consortium name="The Broad Institute Genomics Platform"/>
            <consortium name="The Broad Institute Genome Sequencing Center for Infectious Disease"/>
            <person name="Wu L."/>
            <person name="Ma J."/>
        </authorList>
    </citation>
    <scope>NUCLEOTIDE SEQUENCE [LARGE SCALE GENOMIC DNA]</scope>
    <source>
        <strain evidence="11">CGMCC 1.15399</strain>
    </source>
</reference>